<dbReference type="GO" id="GO:0005886">
    <property type="term" value="C:plasma membrane"/>
    <property type="evidence" value="ECO:0007669"/>
    <property type="project" value="TreeGrafter"/>
</dbReference>
<keyword evidence="6" id="KW-1133">Transmembrane helix</keyword>
<evidence type="ECO:0000256" key="5">
    <source>
        <dbReference type="ARBA" id="ARBA00034247"/>
    </source>
</evidence>
<dbReference type="GeneID" id="92830081"/>
<dbReference type="EMBL" id="BAFF01000014">
    <property type="protein sequence ID" value="GAB53319.1"/>
    <property type="molecule type" value="Genomic_DNA"/>
</dbReference>
<feature type="transmembrane region" description="Helical" evidence="6">
    <location>
        <begin position="45"/>
        <end position="63"/>
    </location>
</feature>
<dbReference type="RefSeq" id="WP_002437555.1">
    <property type="nucleotide sequence ID" value="NZ_BAFF01000014.1"/>
</dbReference>
<evidence type="ECO:0000313" key="8">
    <source>
        <dbReference type="EMBL" id="GAB53319.1"/>
    </source>
</evidence>
<dbReference type="InterPro" id="IPR043128">
    <property type="entry name" value="Rev_trsase/Diguanyl_cyclase"/>
</dbReference>
<feature type="transmembrane region" description="Helical" evidence="6">
    <location>
        <begin position="20"/>
        <end position="38"/>
    </location>
</feature>
<dbReference type="GO" id="GO:1902201">
    <property type="term" value="P:negative regulation of bacterial-type flagellum-dependent cell motility"/>
    <property type="evidence" value="ECO:0007669"/>
    <property type="project" value="TreeGrafter"/>
</dbReference>
<dbReference type="GO" id="GO:0005525">
    <property type="term" value="F:GTP binding"/>
    <property type="evidence" value="ECO:0007669"/>
    <property type="project" value="UniProtKB-KW"/>
</dbReference>
<keyword evidence="6" id="KW-0812">Transmembrane</keyword>
<dbReference type="GO" id="GO:0043709">
    <property type="term" value="P:cell adhesion involved in single-species biofilm formation"/>
    <property type="evidence" value="ECO:0007669"/>
    <property type="project" value="TreeGrafter"/>
</dbReference>
<dbReference type="CDD" id="cd01949">
    <property type="entry name" value="GGDEF"/>
    <property type="match status" value="1"/>
</dbReference>
<keyword evidence="9" id="KW-1185">Reference proteome</keyword>
<dbReference type="eggNOG" id="COG3706">
    <property type="taxonomic scope" value="Bacteria"/>
</dbReference>
<organism evidence="8 9">
    <name type="scientific">Atlantibacter hermannii NBRC 105704</name>
    <dbReference type="NCBI Taxonomy" id="1115512"/>
    <lineage>
        <taxon>Bacteria</taxon>
        <taxon>Pseudomonadati</taxon>
        <taxon>Pseudomonadota</taxon>
        <taxon>Gammaproteobacteria</taxon>
        <taxon>Enterobacterales</taxon>
        <taxon>Enterobacteriaceae</taxon>
        <taxon>Atlantibacter</taxon>
    </lineage>
</organism>
<feature type="transmembrane region" description="Helical" evidence="6">
    <location>
        <begin position="146"/>
        <end position="163"/>
    </location>
</feature>
<dbReference type="GO" id="GO:0052621">
    <property type="term" value="F:diguanylate cyclase activity"/>
    <property type="evidence" value="ECO:0007669"/>
    <property type="project" value="UniProtKB-EC"/>
</dbReference>
<comment type="pathway">
    <text evidence="2">Purine metabolism; 3',5'-cyclic di-GMP biosynthesis.</text>
</comment>
<sequence>MTSQTWRSLLQEKYQLSLRLFLFLNALSALFSMLSPLFRVKLVTAPLIIILSLSIAMLIWRWVSQTRNISLNLISLLFGALWAWHVYIKQPFIPIYESSYLIIALMSVLFVGALAFINNLKAFICHCLPVIVTVLWLDHGQHTIRMLYAVLLPMAGIVIQHLIQKRNDAFAQGLMFKLMEEKKTLTDLSMIDPLTGLYNRRGFQNRLENLFTLGSERNVVLVVDIDHFKAYNDHYGHMMGDQALARVSAAIRDAVRSRDIVARFGGEEFLVLLSNSDLELARKTAERIRQRVFDLRIPHRFNTQAATNVTISIGLAPMHERDFNDAYKLADKALYKAKNMGRNHILSSDEIEDNE</sequence>
<comment type="cofactor">
    <cofactor evidence="1">
        <name>Mg(2+)</name>
        <dbReference type="ChEBI" id="CHEBI:18420"/>
    </cofactor>
</comment>
<name>H5V5R1_ATLHE</name>
<reference evidence="8 9" key="1">
    <citation type="submission" date="2012-02" db="EMBL/GenBank/DDBJ databases">
        <title>Whole genome shotgun sequence of Escherichia hermannii NBRC 105704.</title>
        <authorList>
            <person name="Yoshida I."/>
            <person name="Hosoyama A."/>
            <person name="Tsuchikane K."/>
            <person name="Katsumata H."/>
            <person name="Yamazaki S."/>
            <person name="Fujita N."/>
        </authorList>
    </citation>
    <scope>NUCLEOTIDE SEQUENCE [LARGE SCALE GENOMIC DNA]</scope>
    <source>
        <strain evidence="8 9">NBRC 105704</strain>
    </source>
</reference>
<proteinExistence type="predicted"/>
<dbReference type="Gene3D" id="3.30.70.270">
    <property type="match status" value="1"/>
</dbReference>
<keyword evidence="6" id="KW-0472">Membrane</keyword>
<evidence type="ECO:0000313" key="9">
    <source>
        <dbReference type="Proteomes" id="UP000010297"/>
    </source>
</evidence>
<dbReference type="PANTHER" id="PTHR45138">
    <property type="entry name" value="REGULATORY COMPONENTS OF SENSORY TRANSDUCTION SYSTEM"/>
    <property type="match status" value="1"/>
</dbReference>
<evidence type="ECO:0000256" key="4">
    <source>
        <dbReference type="ARBA" id="ARBA00023134"/>
    </source>
</evidence>
<dbReference type="NCBIfam" id="TIGR00254">
    <property type="entry name" value="GGDEF"/>
    <property type="match status" value="1"/>
</dbReference>
<gene>
    <name evidence="8" type="ORF">EH105704_14_00210</name>
</gene>
<comment type="catalytic activity">
    <reaction evidence="5">
        <text>2 GTP = 3',3'-c-di-GMP + 2 diphosphate</text>
        <dbReference type="Rhea" id="RHEA:24898"/>
        <dbReference type="ChEBI" id="CHEBI:33019"/>
        <dbReference type="ChEBI" id="CHEBI:37565"/>
        <dbReference type="ChEBI" id="CHEBI:58805"/>
        <dbReference type="EC" id="2.7.7.65"/>
    </reaction>
</comment>
<keyword evidence="4" id="KW-0547">Nucleotide-binding</keyword>
<accession>H5V5R1</accession>
<evidence type="ECO:0000256" key="2">
    <source>
        <dbReference type="ARBA" id="ARBA00004665"/>
    </source>
</evidence>
<dbReference type="PANTHER" id="PTHR45138:SF9">
    <property type="entry name" value="DIGUANYLATE CYCLASE DGCM-RELATED"/>
    <property type="match status" value="1"/>
</dbReference>
<dbReference type="PROSITE" id="PS50887">
    <property type="entry name" value="GGDEF"/>
    <property type="match status" value="1"/>
</dbReference>
<evidence type="ECO:0000256" key="3">
    <source>
        <dbReference type="ARBA" id="ARBA00012528"/>
    </source>
</evidence>
<feature type="domain" description="GGDEF" evidence="7">
    <location>
        <begin position="216"/>
        <end position="350"/>
    </location>
</feature>
<dbReference type="EC" id="2.7.7.65" evidence="3"/>
<feature type="transmembrane region" description="Helical" evidence="6">
    <location>
        <begin position="69"/>
        <end position="88"/>
    </location>
</feature>
<keyword evidence="4" id="KW-0342">GTP-binding</keyword>
<dbReference type="InterPro" id="IPR050469">
    <property type="entry name" value="Diguanylate_Cyclase"/>
</dbReference>
<dbReference type="InterPro" id="IPR029787">
    <property type="entry name" value="Nucleotide_cyclase"/>
</dbReference>
<dbReference type="Pfam" id="PF00990">
    <property type="entry name" value="GGDEF"/>
    <property type="match status" value="1"/>
</dbReference>
<dbReference type="InterPro" id="IPR000160">
    <property type="entry name" value="GGDEF_dom"/>
</dbReference>
<feature type="transmembrane region" description="Helical" evidence="6">
    <location>
        <begin position="100"/>
        <end position="117"/>
    </location>
</feature>
<evidence type="ECO:0000256" key="6">
    <source>
        <dbReference type="SAM" id="Phobius"/>
    </source>
</evidence>
<dbReference type="AlphaFoldDB" id="H5V5R1"/>
<evidence type="ECO:0000259" key="7">
    <source>
        <dbReference type="PROSITE" id="PS50887"/>
    </source>
</evidence>
<dbReference type="SUPFAM" id="SSF55073">
    <property type="entry name" value="Nucleotide cyclase"/>
    <property type="match status" value="1"/>
</dbReference>
<comment type="caution">
    <text evidence="8">The sequence shown here is derived from an EMBL/GenBank/DDBJ whole genome shotgun (WGS) entry which is preliminary data.</text>
</comment>
<dbReference type="FunFam" id="3.30.70.270:FF:000001">
    <property type="entry name" value="Diguanylate cyclase domain protein"/>
    <property type="match status" value="1"/>
</dbReference>
<dbReference type="Proteomes" id="UP000010297">
    <property type="component" value="Unassembled WGS sequence"/>
</dbReference>
<evidence type="ECO:0000256" key="1">
    <source>
        <dbReference type="ARBA" id="ARBA00001946"/>
    </source>
</evidence>
<dbReference type="SMART" id="SM00267">
    <property type="entry name" value="GGDEF"/>
    <property type="match status" value="1"/>
</dbReference>
<protein>
    <recommendedName>
        <fullName evidence="3">diguanylate cyclase</fullName>
        <ecNumber evidence="3">2.7.7.65</ecNumber>
    </recommendedName>
</protein>